<evidence type="ECO:0000313" key="4">
    <source>
        <dbReference type="Proteomes" id="UP000663852"/>
    </source>
</evidence>
<evidence type="ECO:0000313" key="2">
    <source>
        <dbReference type="EMBL" id="CAF1535176.1"/>
    </source>
</evidence>
<evidence type="ECO:0000313" key="3">
    <source>
        <dbReference type="Proteomes" id="UP000663828"/>
    </source>
</evidence>
<protein>
    <submittedName>
        <fullName evidence="2">Uncharacterized protein</fullName>
    </submittedName>
</protein>
<dbReference type="EMBL" id="CAJNOR010004226">
    <property type="protein sequence ID" value="CAF1485637.1"/>
    <property type="molecule type" value="Genomic_DNA"/>
</dbReference>
<dbReference type="EMBL" id="CAJNOJ010000946">
    <property type="protein sequence ID" value="CAF1535176.1"/>
    <property type="molecule type" value="Genomic_DNA"/>
</dbReference>
<dbReference type="AlphaFoldDB" id="A0A815VZ39"/>
<dbReference type="Proteomes" id="UP000663828">
    <property type="component" value="Unassembled WGS sequence"/>
</dbReference>
<organism evidence="2 4">
    <name type="scientific">Adineta ricciae</name>
    <name type="common">Rotifer</name>
    <dbReference type="NCBI Taxonomy" id="249248"/>
    <lineage>
        <taxon>Eukaryota</taxon>
        <taxon>Metazoa</taxon>
        <taxon>Spiralia</taxon>
        <taxon>Gnathifera</taxon>
        <taxon>Rotifera</taxon>
        <taxon>Eurotatoria</taxon>
        <taxon>Bdelloidea</taxon>
        <taxon>Adinetida</taxon>
        <taxon>Adinetidae</taxon>
        <taxon>Adineta</taxon>
    </lineage>
</organism>
<sequence>MIEAYIEQHIQSFRLKIEHQIEPIHYYSYIRVLKFKYERYNPNQYQIQLIKQICQTQSTIIESIQNAEIRQHLYNQYRETALQRRTSLFQLYLTTAEDEKQEFQKKYEENMKQLQSDERFIDGNADFSSILFQIIHERCEKIHENNIHEQSQVLNPQQKKRCHGNRRDQRFRRKCRHCGMRAAKIEKVLQNLKHVKTNKKKKSRIESYMNEMAQYDQDSSIIVPSATSKQSTTTLTNFNKRKRNMSYQGLNSYSTVPKSTSSVSILQSLTKKTKQHMTTTAF</sequence>
<keyword evidence="3" id="KW-1185">Reference proteome</keyword>
<reference evidence="2" key="1">
    <citation type="submission" date="2021-02" db="EMBL/GenBank/DDBJ databases">
        <authorList>
            <person name="Nowell W R."/>
        </authorList>
    </citation>
    <scope>NUCLEOTIDE SEQUENCE</scope>
</reference>
<evidence type="ECO:0000313" key="1">
    <source>
        <dbReference type="EMBL" id="CAF1485637.1"/>
    </source>
</evidence>
<proteinExistence type="predicted"/>
<comment type="caution">
    <text evidence="2">The sequence shown here is derived from an EMBL/GenBank/DDBJ whole genome shotgun (WGS) entry which is preliminary data.</text>
</comment>
<dbReference type="Proteomes" id="UP000663852">
    <property type="component" value="Unassembled WGS sequence"/>
</dbReference>
<accession>A0A815VZ39</accession>
<gene>
    <name evidence="2" type="ORF">EDS130_LOCUS44887</name>
    <name evidence="1" type="ORF">XAT740_LOCUS38788</name>
</gene>
<name>A0A815VZ39_ADIRI</name>